<feature type="compositionally biased region" description="Acidic residues" evidence="1">
    <location>
        <begin position="1138"/>
        <end position="1183"/>
    </location>
</feature>
<dbReference type="Proteomes" id="UP000247498">
    <property type="component" value="Unassembled WGS sequence"/>
</dbReference>
<evidence type="ECO:0000256" key="1">
    <source>
        <dbReference type="SAM" id="MobiDB-lite"/>
    </source>
</evidence>
<feature type="compositionally biased region" description="Low complexity" evidence="1">
    <location>
        <begin position="1045"/>
        <end position="1055"/>
    </location>
</feature>
<feature type="compositionally biased region" description="Gly residues" evidence="1">
    <location>
        <begin position="905"/>
        <end position="917"/>
    </location>
</feature>
<dbReference type="EMBL" id="BDRX01000120">
    <property type="protein sequence ID" value="GBF98286.1"/>
    <property type="molecule type" value="Genomic_DNA"/>
</dbReference>
<dbReference type="InParanoid" id="A0A2V0PEM9"/>
<feature type="compositionally biased region" description="Pro residues" evidence="1">
    <location>
        <begin position="833"/>
        <end position="846"/>
    </location>
</feature>
<feature type="compositionally biased region" description="Basic and acidic residues" evidence="1">
    <location>
        <begin position="822"/>
        <end position="832"/>
    </location>
</feature>
<organism evidence="2 3">
    <name type="scientific">Raphidocelis subcapitata</name>
    <dbReference type="NCBI Taxonomy" id="307507"/>
    <lineage>
        <taxon>Eukaryota</taxon>
        <taxon>Viridiplantae</taxon>
        <taxon>Chlorophyta</taxon>
        <taxon>core chlorophytes</taxon>
        <taxon>Chlorophyceae</taxon>
        <taxon>CS clade</taxon>
        <taxon>Sphaeropleales</taxon>
        <taxon>Selenastraceae</taxon>
        <taxon>Raphidocelis</taxon>
    </lineage>
</organism>
<evidence type="ECO:0000313" key="3">
    <source>
        <dbReference type="Proteomes" id="UP000247498"/>
    </source>
</evidence>
<feature type="compositionally biased region" description="Gly residues" evidence="1">
    <location>
        <begin position="672"/>
        <end position="689"/>
    </location>
</feature>
<proteinExistence type="predicted"/>
<keyword evidence="3" id="KW-1185">Reference proteome</keyword>
<protein>
    <recommendedName>
        <fullName evidence="4">Histidine kinase/HSP90-like ATPase domain-containing protein</fullName>
    </recommendedName>
</protein>
<dbReference type="PANTHER" id="PTHR12460">
    <property type="entry name" value="CYCLIN-DEPENDENT KINASE INHIBITOR-RELATED PROTEIN"/>
    <property type="match status" value="1"/>
</dbReference>
<dbReference type="AlphaFoldDB" id="A0A2V0PEM9"/>
<dbReference type="SUPFAM" id="SSF55874">
    <property type="entry name" value="ATPase domain of HSP90 chaperone/DNA topoisomerase II/histidine kinase"/>
    <property type="match status" value="1"/>
</dbReference>
<feature type="compositionally biased region" description="Low complexity" evidence="1">
    <location>
        <begin position="1077"/>
        <end position="1117"/>
    </location>
</feature>
<feature type="region of interest" description="Disordered" evidence="1">
    <location>
        <begin position="1045"/>
        <end position="1220"/>
    </location>
</feature>
<feature type="compositionally biased region" description="Low complexity" evidence="1">
    <location>
        <begin position="700"/>
        <end position="728"/>
    </location>
</feature>
<accession>A0A2V0PEM9</accession>
<dbReference type="PANTHER" id="PTHR12460:SF38">
    <property type="entry name" value="KINETOPLAST-ASSOCIATED PROTEIN-LIKE PROTEIN"/>
    <property type="match status" value="1"/>
</dbReference>
<gene>
    <name evidence="2" type="ORF">Rsub_10949</name>
</gene>
<name>A0A2V0PEM9_9CHLO</name>
<feature type="compositionally biased region" description="Acidic residues" evidence="1">
    <location>
        <begin position="892"/>
        <end position="904"/>
    </location>
</feature>
<comment type="caution">
    <text evidence="2">The sequence shown here is derived from an EMBL/GenBank/DDBJ whole genome shotgun (WGS) entry which is preliminary data.</text>
</comment>
<evidence type="ECO:0000313" key="2">
    <source>
        <dbReference type="EMBL" id="GBF98286.1"/>
    </source>
</evidence>
<feature type="region of interest" description="Disordered" evidence="1">
    <location>
        <begin position="657"/>
        <end position="728"/>
    </location>
</feature>
<evidence type="ECO:0008006" key="4">
    <source>
        <dbReference type="Google" id="ProtNLM"/>
    </source>
</evidence>
<feature type="region of interest" description="Disordered" evidence="1">
    <location>
        <begin position="819"/>
        <end position="933"/>
    </location>
</feature>
<feature type="compositionally biased region" description="Low complexity" evidence="1">
    <location>
        <begin position="1211"/>
        <end position="1220"/>
    </location>
</feature>
<feature type="compositionally biased region" description="Acidic residues" evidence="1">
    <location>
        <begin position="1197"/>
        <end position="1210"/>
    </location>
</feature>
<reference evidence="2 3" key="1">
    <citation type="journal article" date="2018" name="Sci. Rep.">
        <title>Raphidocelis subcapitata (=Pseudokirchneriella subcapitata) provides an insight into genome evolution and environmental adaptations in the Sphaeropleales.</title>
        <authorList>
            <person name="Suzuki S."/>
            <person name="Yamaguchi H."/>
            <person name="Nakajima N."/>
            <person name="Kawachi M."/>
        </authorList>
    </citation>
    <scope>NUCLEOTIDE SEQUENCE [LARGE SCALE GENOMIC DNA]</scope>
    <source>
        <strain evidence="2 3">NIES-35</strain>
    </source>
</reference>
<dbReference type="InterPro" id="IPR036890">
    <property type="entry name" value="HATPase_C_sf"/>
</dbReference>
<sequence length="1220" mass="122168">MAIVRSPVCDLIPTAWCCRLHTAPGQPAWHALACGSPASPPLRAAMPPIILGGGYFKAAKDGFENNFAAVRELLDDALAVGVEWNATRVDIRLEEHGGRQVLVIEADGGRKVLVIEDDGGRKVLVIEDDGVGLGAAAMEREYFTLGNGEAKSRASLYSRYGHGLTYALLRLSARADVFASTRRGAATGAGGGEFEWTLGAMGREMVCPRDGSLQSTVLRGFGSATKTAGELLAAQDGGAGGGAAREARRGLALLGVPTAAAQPRVTRRAAAAAAPPSAEAAARAAEAAAFEAELGAAVAAAGDALFGSVEQLRAGFACFERPGHRTGVKIVIQLADEVMLRAVPRAPGPNQQSEAAAGEDIRDVGAPAEDCLARRIPSWFLPYQRQGLTRLLPDRFRPPQALVRVQGAAVRFEEDEAWLRALAEGARLAPPSDPRGKASGGFPFGVAGCRVYRPTLGPGQPEVLMQFICHPVKSAVLEEGWKLAYSPSKAIWDKPKFPQLLDNARSYYVGLCEASGSSSPRAYPALMALCGVGEGQELPWLPAKQGGQSGLKTDKALKYINRALGGSGVLALVLLNRHGSRGGPAEGASPGDVDLPLSALKDALLDGAQNWDTKALYQAIWRTMVRWAWFELRPGSQITDRGEAFAASAAALPTGAPLDDRGAPLTADGAAAGAGGGGAAAAGAAGAGAGPSSPAPPQTPDSASTARASGGAAPRAAAPAGGGAAPALPSAAWRGLAAPLDARNPHLAGPPLRPAALVGERVWVWRKCGAAAGGGGGMFHRAGVTAWDGGSGEHTLSYEAAPAPRRKAKLGRRFWAPAARAGAHDRPPDAPREAPPAPPAPAPAPAAAPRRPAVKRERDEDGGAGEDEAGMEGARARPHPRLTRQRLAGSDGESDDGDGGDEDGGGGGSGSGAGAGASGTAQPAPAADPLARVRADGEGLKGLAARLRDDLAAPGLSLEAASELRAQALKLAGALGGDSGWSARARRAAADADALKASAERLAAAAAAAVAAAAAPGAAAAAAAGGGPGGGGGAVGATPAAAAAAAAAAPRMAGGTPAGAGVAGGAARRAVPPPPAAARGPAVDSVPGAPLSRPAGAAAAPRRVAAAPAATVASAAAPGGGVDRRGPVQAVESSSGSSEEEEEEEEGEEEEQEEGEEGEEEGSEEEESEEGEAGSQAESEEEAGSQGGSEEAGSEAGSEEEDSSGGEEASEGASSAVEDD</sequence>